<feature type="region of interest" description="Disordered" evidence="2">
    <location>
        <begin position="1"/>
        <end position="60"/>
    </location>
</feature>
<gene>
    <name evidence="3" type="primary">Necator_chrIII.g12329</name>
    <name evidence="3" type="ORF">RB195_011563</name>
</gene>
<feature type="compositionally biased region" description="Basic and acidic residues" evidence="2">
    <location>
        <begin position="49"/>
        <end position="60"/>
    </location>
</feature>
<dbReference type="EMBL" id="JAVFWL010000003">
    <property type="protein sequence ID" value="KAK6744917.1"/>
    <property type="molecule type" value="Genomic_DNA"/>
</dbReference>
<accession>A0ABR1D2Z0</accession>
<evidence type="ECO:0000313" key="3">
    <source>
        <dbReference type="EMBL" id="KAK6744917.1"/>
    </source>
</evidence>
<evidence type="ECO:0000313" key="4">
    <source>
        <dbReference type="Proteomes" id="UP001303046"/>
    </source>
</evidence>
<comment type="caution">
    <text evidence="3">The sequence shown here is derived from an EMBL/GenBank/DDBJ whole genome shotgun (WGS) entry which is preliminary data.</text>
</comment>
<protein>
    <recommendedName>
        <fullName evidence="5">BZIP domain-containing protein</fullName>
    </recommendedName>
</protein>
<name>A0ABR1D2Z0_NECAM</name>
<evidence type="ECO:0000256" key="2">
    <source>
        <dbReference type="SAM" id="MobiDB-lite"/>
    </source>
</evidence>
<dbReference type="Proteomes" id="UP001303046">
    <property type="component" value="Unassembled WGS sequence"/>
</dbReference>
<organism evidence="3 4">
    <name type="scientific">Necator americanus</name>
    <name type="common">Human hookworm</name>
    <dbReference type="NCBI Taxonomy" id="51031"/>
    <lineage>
        <taxon>Eukaryota</taxon>
        <taxon>Metazoa</taxon>
        <taxon>Ecdysozoa</taxon>
        <taxon>Nematoda</taxon>
        <taxon>Chromadorea</taxon>
        <taxon>Rhabditida</taxon>
        <taxon>Rhabditina</taxon>
        <taxon>Rhabditomorpha</taxon>
        <taxon>Strongyloidea</taxon>
        <taxon>Ancylostomatidae</taxon>
        <taxon>Bunostominae</taxon>
        <taxon>Necator</taxon>
    </lineage>
</organism>
<evidence type="ECO:0008006" key="5">
    <source>
        <dbReference type="Google" id="ProtNLM"/>
    </source>
</evidence>
<keyword evidence="4" id="KW-1185">Reference proteome</keyword>
<keyword evidence="1" id="KW-0175">Coiled coil</keyword>
<reference evidence="3 4" key="1">
    <citation type="submission" date="2023-08" db="EMBL/GenBank/DDBJ databases">
        <title>A Necator americanus chromosomal reference genome.</title>
        <authorList>
            <person name="Ilik V."/>
            <person name="Petrzelkova K.J."/>
            <person name="Pardy F."/>
            <person name="Fuh T."/>
            <person name="Niatou-Singa F.S."/>
            <person name="Gouil Q."/>
            <person name="Baker L."/>
            <person name="Ritchie M.E."/>
            <person name="Jex A.R."/>
            <person name="Gazzola D."/>
            <person name="Li H."/>
            <person name="Toshio Fujiwara R."/>
            <person name="Zhan B."/>
            <person name="Aroian R.V."/>
            <person name="Pafco B."/>
            <person name="Schwarz E.M."/>
        </authorList>
    </citation>
    <scope>NUCLEOTIDE SEQUENCE [LARGE SCALE GENOMIC DNA]</scope>
    <source>
        <strain evidence="3 4">Aroian</strain>
        <tissue evidence="3">Whole animal</tissue>
    </source>
</reference>
<evidence type="ECO:0000256" key="1">
    <source>
        <dbReference type="SAM" id="Coils"/>
    </source>
</evidence>
<sequence>MDDSLGGLNATAPSLDYGNRSEEIAPCSSRRGATEQNSSTAAQRMRRQRANETEEAKNRRLRTVRERVRLKRANDTLEQRLRRLQADRDQQRRTRLLEKSEEKSLRLQKIIKRQRIKRAQETIIERLERLHSETERQRARRMTESEAQRRNRLEKEEITKKSICTGNERKDLGIHNWENWQRRSLEVRNRSYDIFFRMGRKRFELFCLLNLRGIMAAQRYQDFITINKDVNDLMGKIKRGTLRKSFFGMGTPKKQFTYNARKHFKTVDINEIYEKWRMSMNVTDSEDNKLRRFIRHMMSEVATNPLDVF</sequence>
<feature type="coiled-coil region" evidence="1">
    <location>
        <begin position="67"/>
        <end position="156"/>
    </location>
</feature>
<proteinExistence type="predicted"/>